<dbReference type="SMART" id="SM01377">
    <property type="entry name" value="Ribosomal_L40e"/>
    <property type="match status" value="1"/>
</dbReference>
<evidence type="ECO:0000256" key="2">
    <source>
        <dbReference type="ARBA" id="ARBA00022490"/>
    </source>
</evidence>
<comment type="subcellular location">
    <subcellularLocation>
        <location evidence="1">Cytoplasm</location>
    </subcellularLocation>
</comment>
<evidence type="ECO:0000256" key="1">
    <source>
        <dbReference type="ARBA" id="ARBA00004496"/>
    </source>
</evidence>
<dbReference type="Proteomes" id="UP000008225">
    <property type="component" value="Chromosome 22"/>
</dbReference>
<evidence type="ECO:0000256" key="5">
    <source>
        <dbReference type="ARBA" id="ARBA00035298"/>
    </source>
</evidence>
<feature type="domain" description="Large ribosomal subunit protein eL40" evidence="6">
    <location>
        <begin position="95"/>
        <end position="146"/>
    </location>
</feature>
<gene>
    <name evidence="7" type="primary">UBA52</name>
</gene>
<keyword evidence="4" id="KW-0687">Ribonucleoprotein</keyword>
<dbReference type="FunFam" id="4.10.1060.50:FF:000001">
    <property type="entry name" value="ubiquitin-60S ribosomal protein L40"/>
    <property type="match status" value="1"/>
</dbReference>
<dbReference type="InterPro" id="IPR011332">
    <property type="entry name" value="Ribosomal_zn-bd"/>
</dbReference>
<reference evidence="7" key="3">
    <citation type="submission" date="2025-09" db="UniProtKB">
        <authorList>
            <consortium name="Ensembl"/>
        </authorList>
    </citation>
    <scope>IDENTIFICATION</scope>
</reference>
<dbReference type="GO" id="GO:0006412">
    <property type="term" value="P:translation"/>
    <property type="evidence" value="ECO:0007669"/>
    <property type="project" value="InterPro"/>
</dbReference>
<proteinExistence type="predicted"/>
<organism evidence="7 8">
    <name type="scientific">Callithrix jacchus</name>
    <name type="common">White-tufted-ear marmoset</name>
    <name type="synonym">Simia Jacchus</name>
    <dbReference type="NCBI Taxonomy" id="9483"/>
    <lineage>
        <taxon>Eukaryota</taxon>
        <taxon>Metazoa</taxon>
        <taxon>Chordata</taxon>
        <taxon>Craniata</taxon>
        <taxon>Vertebrata</taxon>
        <taxon>Euteleostomi</taxon>
        <taxon>Mammalia</taxon>
        <taxon>Eutheria</taxon>
        <taxon>Euarchontoglires</taxon>
        <taxon>Primates</taxon>
        <taxon>Haplorrhini</taxon>
        <taxon>Platyrrhini</taxon>
        <taxon>Cebidae</taxon>
        <taxon>Callitrichinae</taxon>
        <taxon>Callithrix</taxon>
        <taxon>Callithrix</taxon>
    </lineage>
</organism>
<evidence type="ECO:0000259" key="6">
    <source>
        <dbReference type="SMART" id="SM01377"/>
    </source>
</evidence>
<dbReference type="Ensembl" id="ENSCJAT00000114538.2">
    <property type="protein sequence ID" value="ENSCJAP00000076646.1"/>
    <property type="gene ID" value="ENSCJAG00000053720.2"/>
</dbReference>
<dbReference type="Bgee" id="ENSCJAG00000053720">
    <property type="expression patterns" value="Expressed in ovary and 6 other cell types or tissues"/>
</dbReference>
<dbReference type="GO" id="GO:0003735">
    <property type="term" value="F:structural constituent of ribosome"/>
    <property type="evidence" value="ECO:0007669"/>
    <property type="project" value="InterPro"/>
</dbReference>
<dbReference type="GO" id="GO:0005840">
    <property type="term" value="C:ribosome"/>
    <property type="evidence" value="ECO:0007669"/>
    <property type="project" value="UniProtKB-KW"/>
</dbReference>
<keyword evidence="3" id="KW-0689">Ribosomal protein</keyword>
<dbReference type="GO" id="GO:0005737">
    <property type="term" value="C:cytoplasm"/>
    <property type="evidence" value="ECO:0007669"/>
    <property type="project" value="UniProtKB-SubCell"/>
</dbReference>
<protein>
    <recommendedName>
        <fullName evidence="5">Ubiquitin-ribosomal protein eL40 fusion protein</fullName>
    </recommendedName>
</protein>
<dbReference type="GO" id="GO:1990904">
    <property type="term" value="C:ribonucleoprotein complex"/>
    <property type="evidence" value="ECO:0007669"/>
    <property type="project" value="UniProtKB-KW"/>
</dbReference>
<accession>A0A5F4WG28</accession>
<keyword evidence="2" id="KW-0963">Cytoplasm</keyword>
<reference evidence="7" key="2">
    <citation type="submission" date="2025-08" db="UniProtKB">
        <authorList>
            <consortium name="Ensembl"/>
        </authorList>
    </citation>
    <scope>IDENTIFICATION</scope>
</reference>
<sequence length="146" mass="16424">MFQSQTPPGLVVSAGMEVLWGRPDWDGVSSTCRTLWGPRLVVPITLEKAPDYSRALEACPVTEELRLGSVGQSLSLWLSPTESTLHLVLRLRGGIIEPSLRQLAQKYNCDKMICRKCYARLHPRAVNCRKKKCGHTNNLRPKKKVK</sequence>
<dbReference type="AlphaFoldDB" id="A0A5F4WG28"/>
<dbReference type="InterPro" id="IPR001975">
    <property type="entry name" value="Ribosomal_eL40_dom"/>
</dbReference>
<dbReference type="Gene3D" id="4.10.1060.50">
    <property type="match status" value="1"/>
</dbReference>
<reference evidence="7" key="1">
    <citation type="submission" date="2009-03" db="EMBL/GenBank/DDBJ databases">
        <authorList>
            <person name="Warren W."/>
            <person name="Ye L."/>
            <person name="Minx P."/>
            <person name="Worley K."/>
            <person name="Gibbs R."/>
            <person name="Wilson R.K."/>
        </authorList>
    </citation>
    <scope>NUCLEOTIDE SEQUENCE [LARGE SCALE GENOMIC DNA]</scope>
</reference>
<dbReference type="SUPFAM" id="SSF57829">
    <property type="entry name" value="Zn-binding ribosomal proteins"/>
    <property type="match status" value="1"/>
</dbReference>
<dbReference type="GeneTree" id="ENSGT00940000153593"/>
<evidence type="ECO:0000313" key="8">
    <source>
        <dbReference type="Proteomes" id="UP000008225"/>
    </source>
</evidence>
<evidence type="ECO:0000256" key="3">
    <source>
        <dbReference type="ARBA" id="ARBA00022980"/>
    </source>
</evidence>
<keyword evidence="8" id="KW-1185">Reference proteome</keyword>
<evidence type="ECO:0000256" key="4">
    <source>
        <dbReference type="ARBA" id="ARBA00023274"/>
    </source>
</evidence>
<dbReference type="InterPro" id="IPR038587">
    <property type="entry name" value="Ribosomal_eL40_sf"/>
</dbReference>
<dbReference type="Pfam" id="PF01020">
    <property type="entry name" value="Ribosomal_L40e"/>
    <property type="match status" value="1"/>
</dbReference>
<evidence type="ECO:0000313" key="7">
    <source>
        <dbReference type="Ensembl" id="ENSCJAP00000076646.1"/>
    </source>
</evidence>
<name>A0A5F4WG28_CALJA</name>